<sequence length="223" mass="25414">MAMEFLSLPLEIRLQIYCVVFGRGKAVIEANGENDSACVLPKDGTFQHHSQRSSQLLRVNRIILLEARPVLYANTRFHVMTHAFAGKLPARVTDGHPCAPYVKHLIWQLDCDMLKRFYSEDCQLEPAEAAQWLSFELRCRADTWRDSFLGEWCDRQAFVKGRIQVISCARMFQNAMSSDTHGKATLVEDRTQLGRGRVILKLERNKPGLPQEDSLEELPLASP</sequence>
<accession>A0AAN6IVJ1</accession>
<dbReference type="PANTHER" id="PTHR42085:SF2">
    <property type="entry name" value="F-BOX DOMAIN-CONTAINING PROTEIN"/>
    <property type="match status" value="1"/>
</dbReference>
<dbReference type="Proteomes" id="UP001161757">
    <property type="component" value="Unassembled WGS sequence"/>
</dbReference>
<dbReference type="InterPro" id="IPR038883">
    <property type="entry name" value="AN11006-like"/>
</dbReference>
<comment type="caution">
    <text evidence="1">The sequence shown here is derived from an EMBL/GenBank/DDBJ whole genome shotgun (WGS) entry which is preliminary data.</text>
</comment>
<reference evidence="1" key="1">
    <citation type="submission" date="2023-01" db="EMBL/GenBank/DDBJ databases">
        <title>Exophiala dermititidis isolated from Cystic Fibrosis Patient.</title>
        <authorList>
            <person name="Kurbessoian T."/>
            <person name="Crocker A."/>
            <person name="Murante D."/>
            <person name="Hogan D.A."/>
            <person name="Stajich J.E."/>
        </authorList>
    </citation>
    <scope>NUCLEOTIDE SEQUENCE</scope>
    <source>
        <strain evidence="1">Ex8</strain>
    </source>
</reference>
<name>A0AAN6IVJ1_EXODE</name>
<proteinExistence type="predicted"/>
<gene>
    <name evidence="1" type="ORF">HRR80_003650</name>
</gene>
<evidence type="ECO:0000313" key="1">
    <source>
        <dbReference type="EMBL" id="KAJ8992550.1"/>
    </source>
</evidence>
<dbReference type="PANTHER" id="PTHR42085">
    <property type="entry name" value="F-BOX DOMAIN-CONTAINING PROTEIN"/>
    <property type="match status" value="1"/>
</dbReference>
<protein>
    <submittedName>
        <fullName evidence="1">Uncharacterized protein</fullName>
    </submittedName>
</protein>
<organism evidence="1 2">
    <name type="scientific">Exophiala dermatitidis</name>
    <name type="common">Black yeast-like fungus</name>
    <name type="synonym">Wangiella dermatitidis</name>
    <dbReference type="NCBI Taxonomy" id="5970"/>
    <lineage>
        <taxon>Eukaryota</taxon>
        <taxon>Fungi</taxon>
        <taxon>Dikarya</taxon>
        <taxon>Ascomycota</taxon>
        <taxon>Pezizomycotina</taxon>
        <taxon>Eurotiomycetes</taxon>
        <taxon>Chaetothyriomycetidae</taxon>
        <taxon>Chaetothyriales</taxon>
        <taxon>Herpotrichiellaceae</taxon>
        <taxon>Exophiala</taxon>
    </lineage>
</organism>
<dbReference type="AlphaFoldDB" id="A0AAN6IVJ1"/>
<evidence type="ECO:0000313" key="2">
    <source>
        <dbReference type="Proteomes" id="UP001161757"/>
    </source>
</evidence>
<dbReference type="EMBL" id="JAJGCB010000005">
    <property type="protein sequence ID" value="KAJ8992550.1"/>
    <property type="molecule type" value="Genomic_DNA"/>
</dbReference>